<organism evidence="9 10">
    <name type="scientific">Streptomyces glebosus</name>
    <dbReference type="NCBI Taxonomy" id="249580"/>
    <lineage>
        <taxon>Bacteria</taxon>
        <taxon>Bacillati</taxon>
        <taxon>Actinomycetota</taxon>
        <taxon>Actinomycetes</taxon>
        <taxon>Kitasatosporales</taxon>
        <taxon>Streptomycetaceae</taxon>
        <taxon>Streptomyces</taxon>
    </lineage>
</organism>
<dbReference type="PANTHER" id="PTHR43289:SF34">
    <property type="entry name" value="SERINE_THREONINE-PROTEIN KINASE YBDM-RELATED"/>
    <property type="match status" value="1"/>
</dbReference>
<evidence type="ECO:0000313" key="9">
    <source>
        <dbReference type="EMBL" id="GFE15212.1"/>
    </source>
</evidence>
<dbReference type="PROSITE" id="PS00108">
    <property type="entry name" value="PROTEIN_KINASE_ST"/>
    <property type="match status" value="1"/>
</dbReference>
<name>A0A640SWG0_9ACTN</name>
<evidence type="ECO:0000256" key="7">
    <source>
        <dbReference type="SAM" id="Phobius"/>
    </source>
</evidence>
<dbReference type="AlphaFoldDB" id="A0A640SWG0"/>
<dbReference type="InterPro" id="IPR011009">
    <property type="entry name" value="Kinase-like_dom_sf"/>
</dbReference>
<dbReference type="SMART" id="SM00220">
    <property type="entry name" value="S_TKc"/>
    <property type="match status" value="1"/>
</dbReference>
<protein>
    <recommendedName>
        <fullName evidence="8">Protein kinase domain-containing protein</fullName>
    </recommendedName>
</protein>
<feature type="transmembrane region" description="Helical" evidence="7">
    <location>
        <begin position="412"/>
        <end position="434"/>
    </location>
</feature>
<accession>A0A640SWG0</accession>
<feature type="compositionally biased region" description="Low complexity" evidence="6">
    <location>
        <begin position="329"/>
        <end position="350"/>
    </location>
</feature>
<gene>
    <name evidence="9" type="ORF">Sgleb_32590</name>
</gene>
<feature type="region of interest" description="Disordered" evidence="6">
    <location>
        <begin position="1"/>
        <end position="25"/>
    </location>
</feature>
<dbReference type="Proteomes" id="UP000430079">
    <property type="component" value="Unassembled WGS sequence"/>
</dbReference>
<evidence type="ECO:0000256" key="1">
    <source>
        <dbReference type="ARBA" id="ARBA00022679"/>
    </source>
</evidence>
<reference evidence="9 10" key="1">
    <citation type="submission" date="2019-12" db="EMBL/GenBank/DDBJ databases">
        <title>Whole genome shotgun sequence of Streptomyces hygroscopicus subsp. glebosus NBRC 13786.</title>
        <authorList>
            <person name="Ichikawa N."/>
            <person name="Kimura A."/>
            <person name="Kitahashi Y."/>
            <person name="Komaki H."/>
            <person name="Tamura T."/>
        </authorList>
    </citation>
    <scope>NUCLEOTIDE SEQUENCE [LARGE SCALE GENOMIC DNA]</scope>
    <source>
        <strain evidence="9 10">NBRC 13786</strain>
    </source>
</reference>
<dbReference type="RefSeq" id="WP_190144461.1">
    <property type="nucleotide sequence ID" value="NZ_BLIO01000001.1"/>
</dbReference>
<feature type="compositionally biased region" description="Low complexity" evidence="6">
    <location>
        <begin position="393"/>
        <end position="403"/>
    </location>
</feature>
<keyword evidence="7" id="KW-0812">Transmembrane</keyword>
<dbReference type="EMBL" id="BLIO01000001">
    <property type="protein sequence ID" value="GFE15212.1"/>
    <property type="molecule type" value="Genomic_DNA"/>
</dbReference>
<feature type="domain" description="Protein kinase" evidence="8">
    <location>
        <begin position="33"/>
        <end position="303"/>
    </location>
</feature>
<feature type="region of interest" description="Disordered" evidence="6">
    <location>
        <begin position="327"/>
        <end position="404"/>
    </location>
</feature>
<keyword evidence="7" id="KW-1133">Transmembrane helix</keyword>
<evidence type="ECO:0000313" key="10">
    <source>
        <dbReference type="Proteomes" id="UP000430079"/>
    </source>
</evidence>
<dbReference type="CDD" id="cd14014">
    <property type="entry name" value="STKc_PknB_like"/>
    <property type="match status" value="1"/>
</dbReference>
<keyword evidence="10" id="KW-1185">Reference proteome</keyword>
<keyword evidence="7" id="KW-0472">Membrane</keyword>
<evidence type="ECO:0000256" key="6">
    <source>
        <dbReference type="SAM" id="MobiDB-lite"/>
    </source>
</evidence>
<dbReference type="InterPro" id="IPR000719">
    <property type="entry name" value="Prot_kinase_dom"/>
</dbReference>
<keyword evidence="4 5" id="KW-0067">ATP-binding</keyword>
<dbReference type="PANTHER" id="PTHR43289">
    <property type="entry name" value="MITOGEN-ACTIVATED PROTEIN KINASE KINASE KINASE 20-RELATED"/>
    <property type="match status" value="1"/>
</dbReference>
<dbReference type="PROSITE" id="PS00107">
    <property type="entry name" value="PROTEIN_KINASE_ATP"/>
    <property type="match status" value="1"/>
</dbReference>
<dbReference type="SUPFAM" id="SSF56112">
    <property type="entry name" value="Protein kinase-like (PK-like)"/>
    <property type="match status" value="1"/>
</dbReference>
<dbReference type="InterPro" id="IPR008271">
    <property type="entry name" value="Ser/Thr_kinase_AS"/>
</dbReference>
<feature type="region of interest" description="Disordered" evidence="6">
    <location>
        <begin position="443"/>
        <end position="462"/>
    </location>
</feature>
<dbReference type="GO" id="GO:0005524">
    <property type="term" value="F:ATP binding"/>
    <property type="evidence" value="ECO:0007669"/>
    <property type="project" value="UniProtKB-UniRule"/>
</dbReference>
<dbReference type="PROSITE" id="PS50011">
    <property type="entry name" value="PROTEIN_KINASE_DOM"/>
    <property type="match status" value="1"/>
</dbReference>
<proteinExistence type="predicted"/>
<evidence type="ECO:0000256" key="5">
    <source>
        <dbReference type="PROSITE-ProRule" id="PRU10141"/>
    </source>
</evidence>
<evidence type="ECO:0000256" key="4">
    <source>
        <dbReference type="ARBA" id="ARBA00022840"/>
    </source>
</evidence>
<keyword evidence="2 5" id="KW-0547">Nucleotide-binding</keyword>
<feature type="binding site" evidence="5">
    <location>
        <position position="61"/>
    </location>
    <ligand>
        <name>ATP</name>
        <dbReference type="ChEBI" id="CHEBI:30616"/>
    </ligand>
</feature>
<comment type="caution">
    <text evidence="9">The sequence shown here is derived from an EMBL/GenBank/DDBJ whole genome shotgun (WGS) entry which is preliminary data.</text>
</comment>
<keyword evidence="3" id="KW-0418">Kinase</keyword>
<keyword evidence="1" id="KW-0808">Transferase</keyword>
<evidence type="ECO:0000259" key="8">
    <source>
        <dbReference type="PROSITE" id="PS50011"/>
    </source>
</evidence>
<dbReference type="GO" id="GO:0004674">
    <property type="term" value="F:protein serine/threonine kinase activity"/>
    <property type="evidence" value="ECO:0007669"/>
    <property type="project" value="TreeGrafter"/>
</dbReference>
<dbReference type="Gene3D" id="3.30.200.20">
    <property type="entry name" value="Phosphorylase Kinase, domain 1"/>
    <property type="match status" value="1"/>
</dbReference>
<dbReference type="Gene3D" id="1.10.510.10">
    <property type="entry name" value="Transferase(Phosphotransferase) domain 1"/>
    <property type="match status" value="1"/>
</dbReference>
<dbReference type="InterPro" id="IPR017441">
    <property type="entry name" value="Protein_kinase_ATP_BS"/>
</dbReference>
<dbReference type="Pfam" id="PF00069">
    <property type="entry name" value="Pkinase"/>
    <property type="match status" value="1"/>
</dbReference>
<evidence type="ECO:0000256" key="3">
    <source>
        <dbReference type="ARBA" id="ARBA00022777"/>
    </source>
</evidence>
<sequence>MERLIRTGKQGWAGRPGGLRPLRAQDPGRIGDYRLLGRLGEGGMGRVFLARSDRGRTVAVKLVRAELAGQEEFRTRFRQEVRAAQQVGGEWTAPVLDADTEAETPWVATGYIAGPSLQQVIGARGVPLPERSVRILAAGLARALGAIHEAGIIHRDLKPSNVLLTIDGPRVIDFGIARALEAVTGSGVTRTGASVGSPGFMSPEQVRGAPLTPACDVFCLGSVLAYAATGRQPFGTADSIAAAMMYRIAQEEPDLSAVPEGLRALISACLAKDPEQRPTPAELVARAESGAGDGPGADGEPWLPGALIARLGRHAVELLEAEDPQDFTAAGGDRAGATAAAPSPASEAPGVHALPTAVSRTGADDRTPPPPGPVTPGPASYAPQGSHEQHGHAAAPATAPVAAPRRRRGARAALVTAVALALAGAGAVTAYAVLNNGGDGVRTEDGDRGAASQSSVHGGLPADYLGTWETTVGGSALNGRRLTLTQGTTGDTVLTMTATGPSFRCTFAATLTSAGPPVRLGPSTVVSGPTDSCLPGEPSTLEMVGGKLRRVSDDGKALTYRRTGMTPTKTG</sequence>
<evidence type="ECO:0000256" key="2">
    <source>
        <dbReference type="ARBA" id="ARBA00022741"/>
    </source>
</evidence>